<evidence type="ECO:0000256" key="1">
    <source>
        <dbReference type="SAM" id="SignalP"/>
    </source>
</evidence>
<dbReference type="OrthoDB" id="3360032at2759"/>
<dbReference type="EMBL" id="SHOA02000015">
    <property type="protein sequence ID" value="TDH71797.1"/>
    <property type="molecule type" value="Genomic_DNA"/>
</dbReference>
<dbReference type="AlphaFoldDB" id="A0A976IHA7"/>
<evidence type="ECO:0000313" key="2">
    <source>
        <dbReference type="EMBL" id="TDH71797.1"/>
    </source>
</evidence>
<sequence>MLLAVALTTLVLLTSSSLSSNVGSIIELQPDHALQSQRGLYGIPQFFHVVGLQPASVYDIKVSYLATQPSLIVVHVERVLLPSTLINIDELNAIDRAQKKDLMAPTRRKLLTAPKFRLHPIKLKEHKSVQYRLESIDNAIEVEFSLLAEIEGVRRPDSVSETNEYLFDIVVEEVLLGVFPKHTLVLIGWLMILLYISKKWVLPFLEKKIALGFLKDRVEVEVTKES</sequence>
<dbReference type="Proteomes" id="UP000294530">
    <property type="component" value="Unassembled WGS sequence"/>
</dbReference>
<gene>
    <name evidence="2" type="ORF">CCR75_009005</name>
</gene>
<feature type="chain" id="PRO_5037424289" description="Signal sequence receptor subunit alpha" evidence="1">
    <location>
        <begin position="20"/>
        <end position="226"/>
    </location>
</feature>
<proteinExistence type="predicted"/>
<name>A0A976IHA7_BRELC</name>
<dbReference type="PANTHER" id="PTHR35465:SF1">
    <property type="entry name" value="PHOSPHATIDYLINOSITOL-GLYCAN BIOSYNTHESIS CLASS X PROTEIN"/>
    <property type="match status" value="1"/>
</dbReference>
<organism evidence="2 3">
    <name type="scientific">Bremia lactucae</name>
    <name type="common">Lettuce downy mildew</name>
    <dbReference type="NCBI Taxonomy" id="4779"/>
    <lineage>
        <taxon>Eukaryota</taxon>
        <taxon>Sar</taxon>
        <taxon>Stramenopiles</taxon>
        <taxon>Oomycota</taxon>
        <taxon>Peronosporomycetes</taxon>
        <taxon>Peronosporales</taxon>
        <taxon>Peronosporaceae</taxon>
        <taxon>Bremia</taxon>
    </lineage>
</organism>
<comment type="caution">
    <text evidence="2">The sequence shown here is derived from an EMBL/GenBank/DDBJ whole genome shotgun (WGS) entry which is preliminary data.</text>
</comment>
<dbReference type="PANTHER" id="PTHR35465">
    <property type="entry name" value="CAVEOLIN-1 PROTEIN"/>
    <property type="match status" value="1"/>
</dbReference>
<dbReference type="GeneID" id="94352723"/>
<reference evidence="2 3" key="1">
    <citation type="journal article" date="2021" name="Genome Biol.">
        <title>AFLAP: assembly-free linkage analysis pipeline using k-mers from genome sequencing data.</title>
        <authorList>
            <person name="Fletcher K."/>
            <person name="Zhang L."/>
            <person name="Gil J."/>
            <person name="Han R."/>
            <person name="Cavanaugh K."/>
            <person name="Michelmore R."/>
        </authorList>
    </citation>
    <scope>NUCLEOTIDE SEQUENCE [LARGE SCALE GENOMIC DNA]</scope>
    <source>
        <strain evidence="2 3">SF5</strain>
    </source>
</reference>
<dbReference type="KEGG" id="blac:94352723"/>
<dbReference type="RefSeq" id="XP_067821296.1">
    <property type="nucleotide sequence ID" value="XM_067967052.1"/>
</dbReference>
<evidence type="ECO:0000313" key="3">
    <source>
        <dbReference type="Proteomes" id="UP000294530"/>
    </source>
</evidence>
<accession>A0A976IHA7</accession>
<keyword evidence="3" id="KW-1185">Reference proteome</keyword>
<protein>
    <recommendedName>
        <fullName evidence="4">Signal sequence receptor subunit alpha</fullName>
    </recommendedName>
</protein>
<keyword evidence="1" id="KW-0732">Signal</keyword>
<evidence type="ECO:0008006" key="4">
    <source>
        <dbReference type="Google" id="ProtNLM"/>
    </source>
</evidence>
<feature type="signal peptide" evidence="1">
    <location>
        <begin position="1"/>
        <end position="19"/>
    </location>
</feature>